<comment type="caution">
    <text evidence="1">The sequence shown here is derived from an EMBL/GenBank/DDBJ whole genome shotgun (WGS) entry which is preliminary data.</text>
</comment>
<dbReference type="Proteomes" id="UP000887013">
    <property type="component" value="Unassembled WGS sequence"/>
</dbReference>
<evidence type="ECO:0000313" key="2">
    <source>
        <dbReference type="Proteomes" id="UP000887013"/>
    </source>
</evidence>
<dbReference type="AlphaFoldDB" id="A0A8X6N5P5"/>
<proteinExistence type="predicted"/>
<sequence length="104" mass="11969">MSIAIKQEQRSVSFTICIEKQFPGPTVACLSEYEFETAAESSVQRFTRENSVPQIKIRLSSSENPTFLERLIRNAHKIHFRAAVHLRVLSQIFCLRQIILSSFL</sequence>
<gene>
    <name evidence="1" type="ORF">NPIL_464431</name>
</gene>
<dbReference type="EMBL" id="BMAW01005663">
    <property type="protein sequence ID" value="GFS95318.1"/>
    <property type="molecule type" value="Genomic_DNA"/>
</dbReference>
<accession>A0A8X6N5P5</accession>
<name>A0A8X6N5P5_NEPPI</name>
<evidence type="ECO:0000313" key="1">
    <source>
        <dbReference type="EMBL" id="GFS95318.1"/>
    </source>
</evidence>
<reference evidence="1" key="1">
    <citation type="submission" date="2020-08" db="EMBL/GenBank/DDBJ databases">
        <title>Multicomponent nature underlies the extraordinary mechanical properties of spider dragline silk.</title>
        <authorList>
            <person name="Kono N."/>
            <person name="Nakamura H."/>
            <person name="Mori M."/>
            <person name="Yoshida Y."/>
            <person name="Ohtoshi R."/>
            <person name="Malay A.D."/>
            <person name="Moran D.A.P."/>
            <person name="Tomita M."/>
            <person name="Numata K."/>
            <person name="Arakawa K."/>
        </authorList>
    </citation>
    <scope>NUCLEOTIDE SEQUENCE</scope>
</reference>
<organism evidence="1 2">
    <name type="scientific">Nephila pilipes</name>
    <name type="common">Giant wood spider</name>
    <name type="synonym">Nephila maculata</name>
    <dbReference type="NCBI Taxonomy" id="299642"/>
    <lineage>
        <taxon>Eukaryota</taxon>
        <taxon>Metazoa</taxon>
        <taxon>Ecdysozoa</taxon>
        <taxon>Arthropoda</taxon>
        <taxon>Chelicerata</taxon>
        <taxon>Arachnida</taxon>
        <taxon>Araneae</taxon>
        <taxon>Araneomorphae</taxon>
        <taxon>Entelegynae</taxon>
        <taxon>Araneoidea</taxon>
        <taxon>Nephilidae</taxon>
        <taxon>Nephila</taxon>
    </lineage>
</organism>
<protein>
    <submittedName>
        <fullName evidence="1">Uncharacterized protein</fullName>
    </submittedName>
</protein>
<keyword evidence="2" id="KW-1185">Reference proteome</keyword>